<sequence>MKSIELERLGATSFGSFSDNQTGLMTAFAGSNEGRNLLRRETSEDDLGINSEYKLGLISGLPEYDPLPKLQLATILVIQAAEPFSSTVIYPFINQLISDIGITGGDEKRIGYYAGLVESLFYLTECMCILQWGRLSDKLGRRPIVLTGLFGLALSQICFGLSRNFSSIVISRALAGALNGNVGVLKCMIAEITSERNRPKAFGILLIVWAVGSTMGSLVGGTLARPAERWPGVFEGSFWVGYPYFLPCAVAAGFSAGCFVLAYLVLEESLQTKIKKIDNAEYDLLPLQSPSTPTSTRPSHTHVKLPAPSIRAILTPRVISAVLNYALLGLLDIAFLVLQPLFLASPPLSLPPPTIGTILGVVALANGLFQAMFFAPLRLRLGTRNIFVAGMASFIGIFGTFPWIHWIVERGEGEVTAGAWAVISLQAILYTTSCLAYGCAFLFVTSSAPSKHTMGATNGLSQMTISFMRAVGPAAATSLFALGLERGIMGGKLVYLVFGGVAVAAVGATALLPKEAKSLELGEDIGEEDDEP</sequence>
<dbReference type="InParanoid" id="A0A067LUK8"/>
<gene>
    <name evidence="8" type="ORF">BOTBODRAFT_234812</name>
</gene>
<keyword evidence="9" id="KW-1185">Reference proteome</keyword>
<keyword evidence="2" id="KW-0813">Transport</keyword>
<dbReference type="AlphaFoldDB" id="A0A067LUK8"/>
<evidence type="ECO:0000256" key="4">
    <source>
        <dbReference type="ARBA" id="ARBA00022989"/>
    </source>
</evidence>
<organism evidence="8 9">
    <name type="scientific">Botryobasidium botryosum (strain FD-172 SS1)</name>
    <dbReference type="NCBI Taxonomy" id="930990"/>
    <lineage>
        <taxon>Eukaryota</taxon>
        <taxon>Fungi</taxon>
        <taxon>Dikarya</taxon>
        <taxon>Basidiomycota</taxon>
        <taxon>Agaricomycotina</taxon>
        <taxon>Agaricomycetes</taxon>
        <taxon>Cantharellales</taxon>
        <taxon>Botryobasidiaceae</taxon>
        <taxon>Botryobasidium</taxon>
    </lineage>
</organism>
<dbReference type="PANTHER" id="PTHR23504">
    <property type="entry name" value="MAJOR FACILITATOR SUPERFAMILY DOMAIN-CONTAINING PROTEIN 10"/>
    <property type="match status" value="1"/>
</dbReference>
<name>A0A067LUK8_BOTB1</name>
<dbReference type="Gene3D" id="1.20.1250.20">
    <property type="entry name" value="MFS general substrate transporter like domains"/>
    <property type="match status" value="1"/>
</dbReference>
<dbReference type="PANTHER" id="PTHR23504:SF15">
    <property type="entry name" value="MAJOR FACILITATOR SUPERFAMILY (MFS) PROFILE DOMAIN-CONTAINING PROTEIN"/>
    <property type="match status" value="1"/>
</dbReference>
<proteinExistence type="predicted"/>
<dbReference type="Pfam" id="PF07690">
    <property type="entry name" value="MFS_1"/>
    <property type="match status" value="1"/>
</dbReference>
<feature type="transmembrane region" description="Helical" evidence="6">
    <location>
        <begin position="321"/>
        <end position="342"/>
    </location>
</feature>
<evidence type="ECO:0000259" key="7">
    <source>
        <dbReference type="PROSITE" id="PS50850"/>
    </source>
</evidence>
<comment type="subcellular location">
    <subcellularLocation>
        <location evidence="1">Membrane</location>
        <topology evidence="1">Multi-pass membrane protein</topology>
    </subcellularLocation>
</comment>
<feature type="transmembrane region" description="Helical" evidence="6">
    <location>
        <begin position="144"/>
        <end position="162"/>
    </location>
</feature>
<dbReference type="GO" id="GO:0022857">
    <property type="term" value="F:transmembrane transporter activity"/>
    <property type="evidence" value="ECO:0007669"/>
    <property type="project" value="InterPro"/>
</dbReference>
<dbReference type="EMBL" id="KL198123">
    <property type="protein sequence ID" value="KDQ06794.1"/>
    <property type="molecule type" value="Genomic_DNA"/>
</dbReference>
<protein>
    <recommendedName>
        <fullName evidence="7">Major facilitator superfamily (MFS) profile domain-containing protein</fullName>
    </recommendedName>
</protein>
<feature type="domain" description="Major facilitator superfamily (MFS) profile" evidence="7">
    <location>
        <begin position="71"/>
        <end position="517"/>
    </location>
</feature>
<feature type="transmembrane region" description="Helical" evidence="6">
    <location>
        <begin position="493"/>
        <end position="512"/>
    </location>
</feature>
<feature type="transmembrane region" description="Helical" evidence="6">
    <location>
        <begin position="386"/>
        <end position="408"/>
    </location>
</feature>
<dbReference type="GO" id="GO:0016020">
    <property type="term" value="C:membrane"/>
    <property type="evidence" value="ECO:0007669"/>
    <property type="project" value="UniProtKB-SubCell"/>
</dbReference>
<dbReference type="Proteomes" id="UP000027195">
    <property type="component" value="Unassembled WGS sequence"/>
</dbReference>
<dbReference type="SUPFAM" id="SSF103473">
    <property type="entry name" value="MFS general substrate transporter"/>
    <property type="match status" value="1"/>
</dbReference>
<keyword evidence="4 6" id="KW-1133">Transmembrane helix</keyword>
<dbReference type="InterPro" id="IPR020846">
    <property type="entry name" value="MFS_dom"/>
</dbReference>
<dbReference type="PROSITE" id="PS50850">
    <property type="entry name" value="MFS"/>
    <property type="match status" value="1"/>
</dbReference>
<feature type="transmembrane region" description="Helical" evidence="6">
    <location>
        <begin position="354"/>
        <end position="374"/>
    </location>
</feature>
<evidence type="ECO:0000256" key="5">
    <source>
        <dbReference type="ARBA" id="ARBA00023136"/>
    </source>
</evidence>
<dbReference type="InterPro" id="IPR011701">
    <property type="entry name" value="MFS"/>
</dbReference>
<dbReference type="HOGENOM" id="CLU_001265_54_6_1"/>
<feature type="transmembrane region" description="Helical" evidence="6">
    <location>
        <begin position="244"/>
        <end position="266"/>
    </location>
</feature>
<accession>A0A067LUK8</accession>
<keyword evidence="5 6" id="KW-0472">Membrane</keyword>
<evidence type="ECO:0000256" key="1">
    <source>
        <dbReference type="ARBA" id="ARBA00004141"/>
    </source>
</evidence>
<dbReference type="OrthoDB" id="419616at2759"/>
<evidence type="ECO:0000256" key="3">
    <source>
        <dbReference type="ARBA" id="ARBA00022692"/>
    </source>
</evidence>
<feature type="transmembrane region" description="Helical" evidence="6">
    <location>
        <begin position="420"/>
        <end position="444"/>
    </location>
</feature>
<dbReference type="InterPro" id="IPR036259">
    <property type="entry name" value="MFS_trans_sf"/>
</dbReference>
<reference evidence="9" key="1">
    <citation type="journal article" date="2014" name="Proc. Natl. Acad. Sci. U.S.A.">
        <title>Extensive sampling of basidiomycete genomes demonstrates inadequacy of the white-rot/brown-rot paradigm for wood decay fungi.</title>
        <authorList>
            <person name="Riley R."/>
            <person name="Salamov A.A."/>
            <person name="Brown D.W."/>
            <person name="Nagy L.G."/>
            <person name="Floudas D."/>
            <person name="Held B.W."/>
            <person name="Levasseur A."/>
            <person name="Lombard V."/>
            <person name="Morin E."/>
            <person name="Otillar R."/>
            <person name="Lindquist E.A."/>
            <person name="Sun H."/>
            <person name="LaButti K.M."/>
            <person name="Schmutz J."/>
            <person name="Jabbour D."/>
            <person name="Luo H."/>
            <person name="Baker S.E."/>
            <person name="Pisabarro A.G."/>
            <person name="Walton J.D."/>
            <person name="Blanchette R.A."/>
            <person name="Henrissat B."/>
            <person name="Martin F."/>
            <person name="Cullen D."/>
            <person name="Hibbett D.S."/>
            <person name="Grigoriev I.V."/>
        </authorList>
    </citation>
    <scope>NUCLEOTIDE SEQUENCE [LARGE SCALE GENOMIC DNA]</scope>
    <source>
        <strain evidence="9">FD-172 SS1</strain>
    </source>
</reference>
<keyword evidence="3 6" id="KW-0812">Transmembrane</keyword>
<evidence type="ECO:0000256" key="6">
    <source>
        <dbReference type="SAM" id="Phobius"/>
    </source>
</evidence>
<evidence type="ECO:0000313" key="9">
    <source>
        <dbReference type="Proteomes" id="UP000027195"/>
    </source>
</evidence>
<feature type="transmembrane region" description="Helical" evidence="6">
    <location>
        <begin position="201"/>
        <end position="224"/>
    </location>
</feature>
<evidence type="ECO:0000256" key="2">
    <source>
        <dbReference type="ARBA" id="ARBA00022448"/>
    </source>
</evidence>
<evidence type="ECO:0000313" key="8">
    <source>
        <dbReference type="EMBL" id="KDQ06794.1"/>
    </source>
</evidence>